<evidence type="ECO:0000256" key="2">
    <source>
        <dbReference type="ARBA" id="ARBA00010788"/>
    </source>
</evidence>
<dbReference type="PANTHER" id="PTHR13296">
    <property type="entry name" value="BCAS2 PROTEIN"/>
    <property type="match status" value="1"/>
</dbReference>
<dbReference type="GO" id="GO:0000974">
    <property type="term" value="C:Prp19 complex"/>
    <property type="evidence" value="ECO:0007669"/>
    <property type="project" value="TreeGrafter"/>
</dbReference>
<dbReference type="GO" id="GO:0008380">
    <property type="term" value="P:RNA splicing"/>
    <property type="evidence" value="ECO:0007669"/>
    <property type="project" value="UniProtKB-KW"/>
</dbReference>
<accession>A0A0R3WXC9</accession>
<name>A0A0R3WXC9_HYDTA</name>
<reference evidence="10" key="1">
    <citation type="submission" date="2017-02" db="UniProtKB">
        <authorList>
            <consortium name="WormBaseParasite"/>
        </authorList>
    </citation>
    <scope>IDENTIFICATION</scope>
</reference>
<dbReference type="OrthoDB" id="205794at2759"/>
<dbReference type="EMBL" id="UYWX01007365">
    <property type="protein sequence ID" value="VDM26907.1"/>
    <property type="molecule type" value="Genomic_DNA"/>
</dbReference>
<evidence type="ECO:0000256" key="3">
    <source>
        <dbReference type="ARBA" id="ARBA00014158"/>
    </source>
</evidence>
<keyword evidence="6" id="KW-0508">mRNA splicing</keyword>
<dbReference type="InterPro" id="IPR008409">
    <property type="entry name" value="SPF27"/>
</dbReference>
<evidence type="ECO:0000256" key="4">
    <source>
        <dbReference type="ARBA" id="ARBA00022664"/>
    </source>
</evidence>
<keyword evidence="4" id="KW-0507">mRNA processing</keyword>
<comment type="similarity">
    <text evidence="2">Belongs to the SPF27 family.</text>
</comment>
<dbReference type="STRING" id="6205.A0A0R3WXC9"/>
<comment type="subcellular location">
    <subcellularLocation>
        <location evidence="1">Nucleus</location>
    </subcellularLocation>
</comment>
<dbReference type="Proteomes" id="UP000274429">
    <property type="component" value="Unassembled WGS sequence"/>
</dbReference>
<evidence type="ECO:0000256" key="6">
    <source>
        <dbReference type="ARBA" id="ARBA00023187"/>
    </source>
</evidence>
<dbReference type="WBParaSite" id="TTAC_0000541901-mRNA-1">
    <property type="protein sequence ID" value="TTAC_0000541901-mRNA-1"/>
    <property type="gene ID" value="TTAC_0000541901"/>
</dbReference>
<evidence type="ECO:0000313" key="8">
    <source>
        <dbReference type="EMBL" id="VDM26907.1"/>
    </source>
</evidence>
<gene>
    <name evidence="8" type="ORF">TTAC_LOCUS5404</name>
</gene>
<evidence type="ECO:0000313" key="10">
    <source>
        <dbReference type="WBParaSite" id="TTAC_0000541901-mRNA-1"/>
    </source>
</evidence>
<proteinExistence type="inferred from homology"/>
<evidence type="ECO:0000256" key="1">
    <source>
        <dbReference type="ARBA" id="ARBA00004123"/>
    </source>
</evidence>
<reference evidence="8 9" key="2">
    <citation type="submission" date="2018-11" db="EMBL/GenBank/DDBJ databases">
        <authorList>
            <consortium name="Pathogen Informatics"/>
        </authorList>
    </citation>
    <scope>NUCLEOTIDE SEQUENCE [LARGE SCALE GENOMIC DNA]</scope>
</reference>
<keyword evidence="5" id="KW-0747">Spliceosome</keyword>
<evidence type="ECO:0000313" key="9">
    <source>
        <dbReference type="Proteomes" id="UP000274429"/>
    </source>
</evidence>
<dbReference type="Pfam" id="PF05700">
    <property type="entry name" value="BCAS2"/>
    <property type="match status" value="1"/>
</dbReference>
<dbReference type="AlphaFoldDB" id="A0A0R3WXC9"/>
<organism evidence="10">
    <name type="scientific">Hydatigena taeniaeformis</name>
    <name type="common">Feline tapeworm</name>
    <name type="synonym">Taenia taeniaeformis</name>
    <dbReference type="NCBI Taxonomy" id="6205"/>
    <lineage>
        <taxon>Eukaryota</taxon>
        <taxon>Metazoa</taxon>
        <taxon>Spiralia</taxon>
        <taxon>Lophotrochozoa</taxon>
        <taxon>Platyhelminthes</taxon>
        <taxon>Cestoda</taxon>
        <taxon>Eucestoda</taxon>
        <taxon>Cyclophyllidea</taxon>
        <taxon>Taeniidae</taxon>
        <taxon>Hydatigera</taxon>
    </lineage>
</organism>
<evidence type="ECO:0000256" key="7">
    <source>
        <dbReference type="ARBA" id="ARBA00023242"/>
    </source>
</evidence>
<dbReference type="PANTHER" id="PTHR13296:SF0">
    <property type="entry name" value="PRE-MRNA-SPLICING FACTOR SPF27"/>
    <property type="match status" value="1"/>
</dbReference>
<evidence type="ECO:0000256" key="5">
    <source>
        <dbReference type="ARBA" id="ARBA00022728"/>
    </source>
</evidence>
<sequence>MVWVVSSAFLPFTHRRKVQEINWQRKQEQMVAGETLTQLEEEWVSLVGKNYEIEQAILELEQELQVSAHPSLNEDAKEP</sequence>
<protein>
    <recommendedName>
        <fullName evidence="3">Pre-mRNA-splicing factor SPF27</fullName>
    </recommendedName>
</protein>
<keyword evidence="7" id="KW-0539">Nucleus</keyword>
<dbReference type="GO" id="GO:0071011">
    <property type="term" value="C:precatalytic spliceosome"/>
    <property type="evidence" value="ECO:0007669"/>
    <property type="project" value="TreeGrafter"/>
</dbReference>
<dbReference type="GO" id="GO:0006397">
    <property type="term" value="P:mRNA processing"/>
    <property type="evidence" value="ECO:0007669"/>
    <property type="project" value="UniProtKB-KW"/>
</dbReference>
<keyword evidence="9" id="KW-1185">Reference proteome</keyword>
<dbReference type="GO" id="GO:0071013">
    <property type="term" value="C:catalytic step 2 spliceosome"/>
    <property type="evidence" value="ECO:0007669"/>
    <property type="project" value="TreeGrafter"/>
</dbReference>